<evidence type="ECO:0000313" key="3">
    <source>
        <dbReference type="Proteomes" id="UP000298596"/>
    </source>
</evidence>
<evidence type="ECO:0000259" key="1">
    <source>
        <dbReference type="PROSITE" id="PS50943"/>
    </source>
</evidence>
<gene>
    <name evidence="2" type="ORF">D3867_14130</name>
</gene>
<dbReference type="InterPro" id="IPR039418">
    <property type="entry name" value="LexA-like"/>
</dbReference>
<accession>A0A4D8Q5X6</accession>
<dbReference type="SUPFAM" id="SSF47413">
    <property type="entry name" value="lambda repressor-like DNA-binding domains"/>
    <property type="match status" value="1"/>
</dbReference>
<dbReference type="InterPro" id="IPR015927">
    <property type="entry name" value="Peptidase_S24_S26A/B/C"/>
</dbReference>
<dbReference type="AlphaFoldDB" id="A0A4D8Q5X6"/>
<dbReference type="InterPro" id="IPR036286">
    <property type="entry name" value="LexA/Signal_pep-like_sf"/>
</dbReference>
<protein>
    <submittedName>
        <fullName evidence="2">Helix-turn-helix domain-containing protein</fullName>
    </submittedName>
</protein>
<sequence>MTKLKEIREARGLSQEQVAEMAGTSQPQIYKLEKGLRSMTLDWAARLAPVLGVPVSALYEFTGGPDGGVDIVSTIKGETIPLIQVKHSSTEPRPPLERVTMPVYAETWRGLAEEPIDEIARPANLTTARGPYALQVTSETMMPRFRPGQILHVAPKKPPVPGAGVVVQMQDGEMRLAEFVRRTADGFTLREYHPEPREFQVSQTELDGNPHTVVGLTEPL</sequence>
<evidence type="ECO:0000313" key="2">
    <source>
        <dbReference type="EMBL" id="QCO03050.1"/>
    </source>
</evidence>
<organism evidence="2 3">
    <name type="scientific">Azospirillum brasilense</name>
    <dbReference type="NCBI Taxonomy" id="192"/>
    <lineage>
        <taxon>Bacteria</taxon>
        <taxon>Pseudomonadati</taxon>
        <taxon>Pseudomonadota</taxon>
        <taxon>Alphaproteobacteria</taxon>
        <taxon>Rhodospirillales</taxon>
        <taxon>Azospirillaceae</taxon>
        <taxon>Azospirillum</taxon>
    </lineage>
</organism>
<name>A0A4D8Q5X6_AZOBR</name>
<dbReference type="SUPFAM" id="SSF51306">
    <property type="entry name" value="LexA/Signal peptidase"/>
    <property type="match status" value="1"/>
</dbReference>
<dbReference type="EMBL" id="CP032330">
    <property type="protein sequence ID" value="QCO03050.1"/>
    <property type="molecule type" value="Genomic_DNA"/>
</dbReference>
<reference evidence="2 3" key="1">
    <citation type="submission" date="2018-09" db="EMBL/GenBank/DDBJ databases">
        <title>Whole genome based analysis of evolution and adaptive divergence in Indian and Brazilian strains of Azospirillum brasilense.</title>
        <authorList>
            <person name="Singh C."/>
            <person name="Tripathi A.K."/>
        </authorList>
    </citation>
    <scope>NUCLEOTIDE SEQUENCE [LARGE SCALE GENOMIC DNA]</scope>
    <source>
        <strain evidence="2 3">MTCC4036</strain>
    </source>
</reference>
<dbReference type="Proteomes" id="UP000298596">
    <property type="component" value="Chromosome"/>
</dbReference>
<dbReference type="Gene3D" id="2.10.109.10">
    <property type="entry name" value="Umud Fragment, subunit A"/>
    <property type="match status" value="1"/>
</dbReference>
<dbReference type="PROSITE" id="PS50943">
    <property type="entry name" value="HTH_CROC1"/>
    <property type="match status" value="1"/>
</dbReference>
<dbReference type="Pfam" id="PF01381">
    <property type="entry name" value="HTH_3"/>
    <property type="match status" value="1"/>
</dbReference>
<feature type="domain" description="HTH cro/C1-type" evidence="1">
    <location>
        <begin position="4"/>
        <end position="58"/>
    </location>
</feature>
<dbReference type="Gene3D" id="1.10.260.40">
    <property type="entry name" value="lambda repressor-like DNA-binding domains"/>
    <property type="match status" value="1"/>
</dbReference>
<dbReference type="InterPro" id="IPR001387">
    <property type="entry name" value="Cro/C1-type_HTH"/>
</dbReference>
<dbReference type="GO" id="GO:0003677">
    <property type="term" value="F:DNA binding"/>
    <property type="evidence" value="ECO:0007669"/>
    <property type="project" value="InterPro"/>
</dbReference>
<dbReference type="CDD" id="cd00093">
    <property type="entry name" value="HTH_XRE"/>
    <property type="match status" value="1"/>
</dbReference>
<proteinExistence type="predicted"/>
<dbReference type="SMART" id="SM00530">
    <property type="entry name" value="HTH_XRE"/>
    <property type="match status" value="1"/>
</dbReference>
<dbReference type="CDD" id="cd06529">
    <property type="entry name" value="S24_LexA-like"/>
    <property type="match status" value="1"/>
</dbReference>
<dbReference type="InterPro" id="IPR010982">
    <property type="entry name" value="Lambda_DNA-bd_dom_sf"/>
</dbReference>
<dbReference type="Pfam" id="PF00717">
    <property type="entry name" value="Peptidase_S24"/>
    <property type="match status" value="1"/>
</dbReference>